<gene>
    <name evidence="1" type="ORF">D7294_06780</name>
</gene>
<accession>A0A3A9Z904</accession>
<dbReference type="Gene3D" id="1.25.40.10">
    <property type="entry name" value="Tetratricopeptide repeat domain"/>
    <property type="match status" value="1"/>
</dbReference>
<reference evidence="1 2" key="1">
    <citation type="journal article" date="2014" name="Int. J. Syst. Evol. Microbiol.">
        <title>Streptomyces hoynatensis sp. nov., isolated from deep marine sediment.</title>
        <authorList>
            <person name="Veyisoglu A."/>
            <person name="Sahin N."/>
        </authorList>
    </citation>
    <scope>NUCLEOTIDE SEQUENCE [LARGE SCALE GENOMIC DNA]</scope>
    <source>
        <strain evidence="1 2">KCTC 29097</strain>
    </source>
</reference>
<dbReference type="InterPro" id="IPR053137">
    <property type="entry name" value="NLR-like"/>
</dbReference>
<dbReference type="Pfam" id="PF13424">
    <property type="entry name" value="TPR_12"/>
    <property type="match status" value="1"/>
</dbReference>
<proteinExistence type="predicted"/>
<sequence length="163" mass="17717">MSWRRAITWTVAAVGAALVAVGAKRALSNRFTPAGPFAQAERELDRRDRVLREEHPDTTALRHRAHYLSEIGDLAGAVDVSEQLLAARVRALGEDHPQVLTTRHNLANLRGRAGDAAGAAEAFERLALDMERVHGAGHTNTVASRRAAVRWREEAEGGSRGSE</sequence>
<comment type="caution">
    <text evidence="1">The sequence shown here is derived from an EMBL/GenBank/DDBJ whole genome shotgun (WGS) entry which is preliminary data.</text>
</comment>
<dbReference type="EMBL" id="RBAL01000003">
    <property type="protein sequence ID" value="RKN44820.1"/>
    <property type="molecule type" value="Genomic_DNA"/>
</dbReference>
<dbReference type="InterPro" id="IPR011990">
    <property type="entry name" value="TPR-like_helical_dom_sf"/>
</dbReference>
<evidence type="ECO:0000313" key="2">
    <source>
        <dbReference type="Proteomes" id="UP000272474"/>
    </source>
</evidence>
<dbReference type="PANTHER" id="PTHR46082:SF6">
    <property type="entry name" value="AAA+ ATPASE DOMAIN-CONTAINING PROTEIN-RELATED"/>
    <property type="match status" value="1"/>
</dbReference>
<protein>
    <submittedName>
        <fullName evidence="1">Tetratricopeptide repeat protein</fullName>
    </submittedName>
</protein>
<keyword evidence="2" id="KW-1185">Reference proteome</keyword>
<organism evidence="1 2">
    <name type="scientific">Streptomyces hoynatensis</name>
    <dbReference type="NCBI Taxonomy" id="1141874"/>
    <lineage>
        <taxon>Bacteria</taxon>
        <taxon>Bacillati</taxon>
        <taxon>Actinomycetota</taxon>
        <taxon>Actinomycetes</taxon>
        <taxon>Kitasatosporales</taxon>
        <taxon>Streptomycetaceae</taxon>
        <taxon>Streptomyces</taxon>
    </lineage>
</organism>
<evidence type="ECO:0000313" key="1">
    <source>
        <dbReference type="EMBL" id="RKN44820.1"/>
    </source>
</evidence>
<dbReference type="SUPFAM" id="SSF48452">
    <property type="entry name" value="TPR-like"/>
    <property type="match status" value="1"/>
</dbReference>
<dbReference type="Proteomes" id="UP000272474">
    <property type="component" value="Unassembled WGS sequence"/>
</dbReference>
<dbReference type="AlphaFoldDB" id="A0A3A9Z904"/>
<dbReference type="PANTHER" id="PTHR46082">
    <property type="entry name" value="ATP/GTP-BINDING PROTEIN-RELATED"/>
    <property type="match status" value="1"/>
</dbReference>
<dbReference type="OrthoDB" id="4333306at2"/>
<name>A0A3A9Z904_9ACTN</name>